<feature type="compositionally biased region" description="Basic and acidic residues" evidence="1">
    <location>
        <begin position="86"/>
        <end position="98"/>
    </location>
</feature>
<dbReference type="EMBL" id="LVJN01000015">
    <property type="protein sequence ID" value="OSM07153.1"/>
    <property type="molecule type" value="Genomic_DNA"/>
</dbReference>
<dbReference type="Proteomes" id="UP000194003">
    <property type="component" value="Unassembled WGS sequence"/>
</dbReference>
<feature type="region of interest" description="Disordered" evidence="1">
    <location>
        <begin position="53"/>
        <end position="98"/>
    </location>
</feature>
<accession>A0A1Y2K8V7</accession>
<name>A0A1Y2K8V7_9PROT</name>
<reference evidence="2 3" key="1">
    <citation type="journal article" date="2016" name="BMC Genomics">
        <title>Combined genomic and structural analyses of a cultured magnetotactic bacterium reveals its niche adaptation to a dynamic environment.</title>
        <authorList>
            <person name="Araujo A.C."/>
            <person name="Morillo V."/>
            <person name="Cypriano J."/>
            <person name="Teixeira L.C."/>
            <person name="Leao P."/>
            <person name="Lyra S."/>
            <person name="Almeida L.G."/>
            <person name="Bazylinski D.A."/>
            <person name="Vasconcellos A.T."/>
            <person name="Abreu F."/>
            <person name="Lins U."/>
        </authorList>
    </citation>
    <scope>NUCLEOTIDE SEQUENCE [LARGE SCALE GENOMIC DNA]</scope>
    <source>
        <strain evidence="2 3">IT-1</strain>
    </source>
</reference>
<organism evidence="2 3">
    <name type="scientific">Magnetofaba australis IT-1</name>
    <dbReference type="NCBI Taxonomy" id="1434232"/>
    <lineage>
        <taxon>Bacteria</taxon>
        <taxon>Pseudomonadati</taxon>
        <taxon>Pseudomonadota</taxon>
        <taxon>Magnetococcia</taxon>
        <taxon>Magnetococcales</taxon>
        <taxon>Magnetococcaceae</taxon>
        <taxon>Magnetofaba</taxon>
    </lineage>
</organism>
<dbReference type="AlphaFoldDB" id="A0A1Y2K8V7"/>
<protein>
    <submittedName>
        <fullName evidence="2">Uncharacterized protein</fullName>
    </submittedName>
</protein>
<keyword evidence="3" id="KW-1185">Reference proteome</keyword>
<sequence>MLVSGKDYTALPNPPGWGARMQQGSFAVGVLISPNHRKVVKLCDFPPESGMPALPLAAKPAPAEEKPEPPTAEAPKPAPGNAKQYGVERERFRSVYRI</sequence>
<evidence type="ECO:0000256" key="1">
    <source>
        <dbReference type="SAM" id="MobiDB-lite"/>
    </source>
</evidence>
<evidence type="ECO:0000313" key="2">
    <source>
        <dbReference type="EMBL" id="OSM07153.1"/>
    </source>
</evidence>
<feature type="compositionally biased region" description="Pro residues" evidence="1">
    <location>
        <begin position="69"/>
        <end position="78"/>
    </location>
</feature>
<comment type="caution">
    <text evidence="2">The sequence shown here is derived from an EMBL/GenBank/DDBJ whole genome shotgun (WGS) entry which is preliminary data.</text>
</comment>
<gene>
    <name evidence="2" type="ORF">MAIT1_03929</name>
</gene>
<evidence type="ECO:0000313" key="3">
    <source>
        <dbReference type="Proteomes" id="UP000194003"/>
    </source>
</evidence>
<proteinExistence type="predicted"/>